<dbReference type="Proteomes" id="UP000215043">
    <property type="component" value="Chromosome"/>
</dbReference>
<organism evidence="1 4">
    <name type="scientific">Actinopolyspora erythraea</name>
    <dbReference type="NCBI Taxonomy" id="414996"/>
    <lineage>
        <taxon>Bacteria</taxon>
        <taxon>Bacillati</taxon>
        <taxon>Actinomycetota</taxon>
        <taxon>Actinomycetes</taxon>
        <taxon>Actinopolysporales</taxon>
        <taxon>Actinopolysporaceae</taxon>
        <taxon>Actinopolyspora</taxon>
    </lineage>
</organism>
<keyword evidence="3" id="KW-1185">Reference proteome</keyword>
<reference evidence="2 3" key="1">
    <citation type="journal article" date="2014" name="PLoS ONE">
        <title>Identification and Characterization of a New Erythromycin Biosynthetic Gene Cluster in Actinopolyspora erythraea YIM90600, a Novel Erythronolide-Producing Halophilic Actinomycete Isolated from Salt Field.</title>
        <authorList>
            <person name="Chen D."/>
            <person name="Feng J."/>
            <person name="Huang L."/>
            <person name="Zhang Q."/>
            <person name="Wu J."/>
            <person name="Zhu X."/>
            <person name="Duan Y."/>
            <person name="Xu Z."/>
        </authorList>
    </citation>
    <scope>NUCLEOTIDE SEQUENCE [LARGE SCALE GENOMIC DNA]</scope>
    <source>
        <strain evidence="2 3">YIM90600</strain>
    </source>
</reference>
<sequence length="242" mass="26818">MSERDDASDAGVLLAWASRPRETPARNAEYHRVVSRYRNEPDFATLVDAMFGGAGLSLFVDERDGALVTAEASSPLRVTISEITKRANQTDRAVIGGVLLMIARTAYPEPSMLDDPERISVFTVQSVVEACDRAAEQYAESAEGDGPADEKEVEVWRQWLALNPVRPNAKRRSKTDRAGVVNKVCRFLSEEGYLTYRGATDGGTWATRARFRHAVAALCADSELYRRVNQLPLVDHDGEETR</sequence>
<dbReference type="EMBL" id="JPMV01000021">
    <property type="protein sequence ID" value="KGI81180.1"/>
    <property type="molecule type" value="Genomic_DNA"/>
</dbReference>
<evidence type="ECO:0000313" key="4">
    <source>
        <dbReference type="Proteomes" id="UP000215043"/>
    </source>
</evidence>
<dbReference type="eggNOG" id="ENOG502ZKIU">
    <property type="taxonomic scope" value="Bacteria"/>
</dbReference>
<dbReference type="AlphaFoldDB" id="A0A099D731"/>
<gene>
    <name evidence="1" type="ORF">CDG81_13015</name>
    <name evidence="2" type="ORF">IL38_13120</name>
</gene>
<dbReference type="Proteomes" id="UP000029737">
    <property type="component" value="Unassembled WGS sequence"/>
</dbReference>
<proteinExistence type="predicted"/>
<name>A0A099D731_9ACTN</name>
<dbReference type="HOGENOM" id="CLU_072537_0_0_11"/>
<accession>A0A099D731</accession>
<dbReference type="KEGG" id="aey:CDG81_13015"/>
<evidence type="ECO:0000313" key="3">
    <source>
        <dbReference type="Proteomes" id="UP000029737"/>
    </source>
</evidence>
<evidence type="ECO:0000313" key="2">
    <source>
        <dbReference type="EMBL" id="KGI81180.1"/>
    </source>
</evidence>
<dbReference type="OrthoDB" id="5183036at2"/>
<evidence type="ECO:0000313" key="1">
    <source>
        <dbReference type="EMBL" id="ASU79053.1"/>
    </source>
</evidence>
<protein>
    <submittedName>
        <fullName evidence="1">Uncharacterized protein</fullName>
    </submittedName>
</protein>
<reference evidence="1 4" key="2">
    <citation type="submission" date="2017-08" db="EMBL/GenBank/DDBJ databases">
        <title>The complete genome sequence of moderately halophilic actinomycete Actinopolyspora erythraea YIM 90600, the producer of novel erythromycin, novel actinopolysporins A-C and tubercidin.</title>
        <authorList>
            <person name="Yin M."/>
            <person name="Tang S."/>
        </authorList>
    </citation>
    <scope>NUCLEOTIDE SEQUENCE [LARGE SCALE GENOMIC DNA]</scope>
    <source>
        <strain evidence="1 4">YIM 90600</strain>
    </source>
</reference>
<dbReference type="RefSeq" id="WP_043573699.1">
    <property type="nucleotide sequence ID" value="NZ_CP022752.1"/>
</dbReference>
<dbReference type="EMBL" id="CP022752">
    <property type="protein sequence ID" value="ASU79053.1"/>
    <property type="molecule type" value="Genomic_DNA"/>
</dbReference>